<proteinExistence type="predicted"/>
<organism evidence="1">
    <name type="scientific">marine sediment metagenome</name>
    <dbReference type="NCBI Taxonomy" id="412755"/>
    <lineage>
        <taxon>unclassified sequences</taxon>
        <taxon>metagenomes</taxon>
        <taxon>ecological metagenomes</taxon>
    </lineage>
</organism>
<dbReference type="EMBL" id="LAZR01024716">
    <property type="protein sequence ID" value="KKL74248.1"/>
    <property type="molecule type" value="Genomic_DNA"/>
</dbReference>
<sequence length="59" mass="6725">MCACTPAFRPTLLSMTELNDCTRCDGRGWVEEHEYEGTDEECTICGWGYIGHWHKGDGR</sequence>
<comment type="caution">
    <text evidence="1">The sequence shown here is derived from an EMBL/GenBank/DDBJ whole genome shotgun (WGS) entry which is preliminary data.</text>
</comment>
<accession>A0A0F9EJK2</accession>
<name>A0A0F9EJK2_9ZZZZ</name>
<evidence type="ECO:0000313" key="1">
    <source>
        <dbReference type="EMBL" id="KKL74248.1"/>
    </source>
</evidence>
<protein>
    <submittedName>
        <fullName evidence="1">Uncharacterized protein</fullName>
    </submittedName>
</protein>
<dbReference type="AlphaFoldDB" id="A0A0F9EJK2"/>
<reference evidence="1" key="1">
    <citation type="journal article" date="2015" name="Nature">
        <title>Complex archaea that bridge the gap between prokaryotes and eukaryotes.</title>
        <authorList>
            <person name="Spang A."/>
            <person name="Saw J.H."/>
            <person name="Jorgensen S.L."/>
            <person name="Zaremba-Niedzwiedzka K."/>
            <person name="Martijn J."/>
            <person name="Lind A.E."/>
            <person name="van Eijk R."/>
            <person name="Schleper C."/>
            <person name="Guy L."/>
            <person name="Ettema T.J."/>
        </authorList>
    </citation>
    <scope>NUCLEOTIDE SEQUENCE</scope>
</reference>
<gene>
    <name evidence="1" type="ORF">LCGC14_2066830</name>
</gene>